<keyword evidence="5" id="KW-1185">Reference proteome</keyword>
<evidence type="ECO:0000259" key="1">
    <source>
        <dbReference type="Pfam" id="PF13387"/>
    </source>
</evidence>
<dbReference type="Proteomes" id="UP000239539">
    <property type="component" value="Unassembled WGS sequence"/>
</dbReference>
<feature type="domain" description="Lnb N-terminal periplasmic" evidence="1">
    <location>
        <begin position="113"/>
        <end position="279"/>
    </location>
</feature>
<accession>A0ABX5CJE9</accession>
<evidence type="ECO:0008006" key="6">
    <source>
        <dbReference type="Google" id="ProtNLM"/>
    </source>
</evidence>
<dbReference type="Pfam" id="PF25222">
    <property type="entry name" value="DUF7840"/>
    <property type="match status" value="1"/>
</dbReference>
<protein>
    <recommendedName>
        <fullName evidence="6">DUF4105 domain-containing protein</fullName>
    </recommendedName>
</protein>
<evidence type="ECO:0000313" key="4">
    <source>
        <dbReference type="EMBL" id="PRO67592.1"/>
    </source>
</evidence>
<feature type="domain" description="DUF7840" evidence="2">
    <location>
        <begin position="393"/>
        <end position="609"/>
    </location>
</feature>
<dbReference type="EMBL" id="PVNO01000031">
    <property type="protein sequence ID" value="PRO67592.1"/>
    <property type="molecule type" value="Genomic_DNA"/>
</dbReference>
<gene>
    <name evidence="4" type="ORF">C6Y39_18090</name>
</gene>
<feature type="domain" description="DUF7843" evidence="3">
    <location>
        <begin position="32"/>
        <end position="100"/>
    </location>
</feature>
<evidence type="ECO:0000313" key="5">
    <source>
        <dbReference type="Proteomes" id="UP000239539"/>
    </source>
</evidence>
<name>A0ABX5CJE9_9ALTE</name>
<dbReference type="InterPro" id="IPR057165">
    <property type="entry name" value="DUF7843"/>
</dbReference>
<organism evidence="4 5">
    <name type="scientific">Alteromonas gracilis</name>
    <dbReference type="NCBI Taxonomy" id="1479524"/>
    <lineage>
        <taxon>Bacteria</taxon>
        <taxon>Pseudomonadati</taxon>
        <taxon>Pseudomonadota</taxon>
        <taxon>Gammaproteobacteria</taxon>
        <taxon>Alteromonadales</taxon>
        <taxon>Alteromonadaceae</taxon>
        <taxon>Alteromonas/Salinimonas group</taxon>
        <taxon>Alteromonas</taxon>
    </lineage>
</organism>
<dbReference type="Pfam" id="PF13387">
    <property type="entry name" value="Lnb_N"/>
    <property type="match status" value="1"/>
</dbReference>
<dbReference type="InterPro" id="IPR057162">
    <property type="entry name" value="DUF7840"/>
</dbReference>
<reference evidence="5" key="1">
    <citation type="journal article" date="2020" name="Int. J. Syst. Evol. Microbiol.">
        <title>Alteromonas alba sp. nov., a marine bacterium isolated from the seawater of the West Pacific Ocean.</title>
        <authorList>
            <person name="Sun C."/>
            <person name="Wu Y.-H."/>
            <person name="Xamxidin M."/>
            <person name="Cheng H."/>
            <person name="Xu X.-W."/>
        </authorList>
    </citation>
    <scope>NUCLEOTIDE SEQUENCE [LARGE SCALE GENOMIC DNA]</scope>
    <source>
        <strain evidence="5">9a2</strain>
    </source>
</reference>
<sequence length="611" mass="69214">MEGIIRFLVVSIFMLSQLFTFASADTLIETASQHPTWLSLLHYEKPLVGSASSAIKTSDFFYSETGSVDAYAELKATLSAFRDSPSEQCKFPARSLFISEYVQPLTEVNCVQFDAFLSNINPTDMSLIYASGYLGNPASMYGHVFLKFNNTEQSELLDNTYNYGARYPENEHPITYIFNGIFGGYDGYFANQKYHHQTLTYTENELRDLWEYSLSLGSKEITFLLAHLWELEQVPMTYYFFKQNCAYQIAKLLAIATNRSYLPKGKPWVMPFDIVTTIKENHPSLIKSVNYHPSRQEALYTRFAQLTDKERVALTEALEAEEVSSYSLKEILAPLNDEQKKRVIDTAFDYFSYITQTEDDDALFAAQQNRKVFVDARFELPPGKSSFAAKASTPPHDAQDTTLIQIGLVHNNSAGTQGSIRFRANYYDLLTINPARIPFSELSTFDMKLYVDSEARIDFAELTALRITNLNAATTGLPGDSKLAWKLATGYRELSVQNDMSSLYIDGLVGKSYSPKQNIALYGGLSTTAISKNNLGGYLAVGVEFGGVTHVSPQYAMSFSVGHQRYVNAPDQKRTYATWEQRFLNNQQYDVRALLRYDEEFEYSVSLSYYF</sequence>
<proteinExistence type="predicted"/>
<evidence type="ECO:0000259" key="3">
    <source>
        <dbReference type="Pfam" id="PF25225"/>
    </source>
</evidence>
<comment type="caution">
    <text evidence="4">The sequence shown here is derived from an EMBL/GenBank/DDBJ whole genome shotgun (WGS) entry which is preliminary data.</text>
</comment>
<dbReference type="Pfam" id="PF25225">
    <property type="entry name" value="DUF7843"/>
    <property type="match status" value="1"/>
</dbReference>
<evidence type="ECO:0000259" key="2">
    <source>
        <dbReference type="Pfam" id="PF25222"/>
    </source>
</evidence>
<dbReference type="InterPro" id="IPR025178">
    <property type="entry name" value="Lnb_N"/>
</dbReference>
<dbReference type="RefSeq" id="WP_105932610.1">
    <property type="nucleotide sequence ID" value="NZ_PVNO01000031.1"/>
</dbReference>